<evidence type="ECO:0000256" key="1">
    <source>
        <dbReference type="SAM" id="Phobius"/>
    </source>
</evidence>
<accession>A0A0L6VG29</accession>
<proteinExistence type="predicted"/>
<dbReference type="AlphaFoldDB" id="A0A0L6VG29"/>
<keyword evidence="1" id="KW-0812">Transmembrane</keyword>
<dbReference type="VEuPathDB" id="FungiDB:VP01_167g3"/>
<organism evidence="2 3">
    <name type="scientific">Puccinia sorghi</name>
    <dbReference type="NCBI Taxonomy" id="27349"/>
    <lineage>
        <taxon>Eukaryota</taxon>
        <taxon>Fungi</taxon>
        <taxon>Dikarya</taxon>
        <taxon>Basidiomycota</taxon>
        <taxon>Pucciniomycotina</taxon>
        <taxon>Pucciniomycetes</taxon>
        <taxon>Pucciniales</taxon>
        <taxon>Pucciniaceae</taxon>
        <taxon>Puccinia</taxon>
    </lineage>
</organism>
<evidence type="ECO:0000313" key="3">
    <source>
        <dbReference type="Proteomes" id="UP000037035"/>
    </source>
</evidence>
<keyword evidence="1" id="KW-1133">Transmembrane helix</keyword>
<gene>
    <name evidence="2" type="ORF">VP01_167g3</name>
</gene>
<protein>
    <submittedName>
        <fullName evidence="2">Putative signal peptide protein</fullName>
    </submittedName>
</protein>
<sequence>MNFVVACWRKKMAAMLHYFGLLLLDKKWQLQVSAATLLREWCRDKSWGGCHGKDQVVHCVDGRSIGGVHGDTWCRQHHVALELRQPGRRGGGFVCSSCIWWGTCLDRQGSTCNSQQQLMMRGNGVDGKSEVAKQTKEKEAWEEWRGGSHEGVLGAQAGIRGKLGGQWLFHRGVWILGSGALRNKAYKAESGQCCRNGNKWCGRSVKLWLGVLELCNVLSWFSYVKSVTRPKVKAMRRHCLARYKGTPLYLTRQCVHVAFLFGLLKVAISSDPKGLRGCGLRQAGDNLSRRIHCVIYCHFFFFFFFFFFFGKIHLPAEFFTLKRLRKYHQIYFNLTPKKINEGIIFILRNLTCDPHLCTTNWFRDPPGPMPQCPVVCASKKEIVTKENEVEYQRYEHLSHHYILVSNPRVSHLMKISSRNPNHPQSLNHQLNHPLSLCHLPQQSYTHCVLSTLADHHDQLIVWLNSEHPSPTSPPNTTESPPTMVNSTLNLPQNAKALPLSECLESQGIISLSKTSGGLRDLLLLSNVFLFCFLQSHIVQESKGRKKRDSIMSVVSSHILLWRDEKKLMIQGEGDRKTGSSRIVCEEERGKKCRKELAVNAFWSINEKMEEGEDRFH</sequence>
<dbReference type="EMBL" id="LAVV01006481">
    <property type="protein sequence ID" value="KNZ59689.1"/>
    <property type="molecule type" value="Genomic_DNA"/>
</dbReference>
<dbReference type="Proteomes" id="UP000037035">
    <property type="component" value="Unassembled WGS sequence"/>
</dbReference>
<comment type="caution">
    <text evidence="2">The sequence shown here is derived from an EMBL/GenBank/DDBJ whole genome shotgun (WGS) entry which is preliminary data.</text>
</comment>
<name>A0A0L6VG29_9BASI</name>
<keyword evidence="1" id="KW-0472">Membrane</keyword>
<reference evidence="2 3" key="1">
    <citation type="submission" date="2015-08" db="EMBL/GenBank/DDBJ databases">
        <title>Next Generation Sequencing and Analysis of the Genome of Puccinia sorghi L Schw, the Causal Agent of Maize Common Rust.</title>
        <authorList>
            <person name="Rochi L."/>
            <person name="Burguener G."/>
            <person name="Darino M."/>
            <person name="Turjanski A."/>
            <person name="Kreff E."/>
            <person name="Dieguez M.J."/>
            <person name="Sacco F."/>
        </authorList>
    </citation>
    <scope>NUCLEOTIDE SEQUENCE [LARGE SCALE GENOMIC DNA]</scope>
    <source>
        <strain evidence="2 3">RO10H11247</strain>
    </source>
</reference>
<feature type="transmembrane region" description="Helical" evidence="1">
    <location>
        <begin position="289"/>
        <end position="309"/>
    </location>
</feature>
<evidence type="ECO:0000313" key="2">
    <source>
        <dbReference type="EMBL" id="KNZ59689.1"/>
    </source>
</evidence>
<keyword evidence="3" id="KW-1185">Reference proteome</keyword>